<evidence type="ECO:0000256" key="3">
    <source>
        <dbReference type="ARBA" id="ARBA00008145"/>
    </source>
</evidence>
<proteinExistence type="inferred from homology"/>
<evidence type="ECO:0000256" key="6">
    <source>
        <dbReference type="ARBA" id="ARBA00022603"/>
    </source>
</evidence>
<evidence type="ECO:0000256" key="5">
    <source>
        <dbReference type="ARBA" id="ARBA00022490"/>
    </source>
</evidence>
<dbReference type="GO" id="GO:0032259">
    <property type="term" value="P:methylation"/>
    <property type="evidence" value="ECO:0007669"/>
    <property type="project" value="UniProtKB-KW"/>
</dbReference>
<keyword evidence="6 9" id="KW-0489">Methyltransferase</keyword>
<evidence type="ECO:0000256" key="4">
    <source>
        <dbReference type="ARBA" id="ARBA00011905"/>
    </source>
</evidence>
<dbReference type="PROSITE" id="PS51585">
    <property type="entry name" value="SAM_MT_TPMT"/>
    <property type="match status" value="1"/>
</dbReference>
<dbReference type="EC" id="2.1.1.67" evidence="4"/>
<gene>
    <name evidence="9" type="ORF">EKG83_29050</name>
</gene>
<dbReference type="Pfam" id="PF05724">
    <property type="entry name" value="TPMT"/>
    <property type="match status" value="1"/>
</dbReference>
<sequence length="214" mass="24258">MEAGFWVESWELGGTKTSFHLNRVHPHALALAEREDLRGARVLVPLCGKTLDMLFLAGHAAEVVGVELVPRAVREFFDDNGLDVVEERPGVFRSGNVVIHCADLFELTAADLGPIDLVYDRASLIAFPEQMRRRYTAKIVELTRPGSRYFLNTLEYRPVLPEPPFAVGPDDVAGYYLDAFDIEHLHDEPKPEHRMVEKFGLDYLTEHGFLLTRR</sequence>
<dbReference type="KEGG" id="ssyi:EKG83_29050"/>
<keyword evidence="8" id="KW-0949">S-adenosyl-L-methionine</keyword>
<organism evidence="9 10">
    <name type="scientific">Saccharothrix syringae</name>
    <name type="common">Nocardiopsis syringae</name>
    <dbReference type="NCBI Taxonomy" id="103733"/>
    <lineage>
        <taxon>Bacteria</taxon>
        <taxon>Bacillati</taxon>
        <taxon>Actinomycetota</taxon>
        <taxon>Actinomycetes</taxon>
        <taxon>Pseudonocardiales</taxon>
        <taxon>Pseudonocardiaceae</taxon>
        <taxon>Saccharothrix</taxon>
    </lineage>
</organism>
<dbReference type="Proteomes" id="UP000325787">
    <property type="component" value="Chromosome"/>
</dbReference>
<comment type="catalytic activity">
    <reaction evidence="1">
        <text>S-adenosyl-L-methionine + a thiopurine = S-adenosyl-L-homocysteine + a thiopurine S-methylether.</text>
        <dbReference type="EC" id="2.1.1.67"/>
    </reaction>
</comment>
<name>A0A5Q0H3T1_SACSY</name>
<dbReference type="CDD" id="cd02440">
    <property type="entry name" value="AdoMet_MTases"/>
    <property type="match status" value="1"/>
</dbReference>
<dbReference type="PIRSF" id="PIRSF023956">
    <property type="entry name" value="Thiopurine_S-methyltransferase"/>
    <property type="match status" value="1"/>
</dbReference>
<dbReference type="Gene3D" id="3.40.50.150">
    <property type="entry name" value="Vaccinia Virus protein VP39"/>
    <property type="match status" value="1"/>
</dbReference>
<protein>
    <recommendedName>
        <fullName evidence="4">thiopurine S-methyltransferase</fullName>
        <ecNumber evidence="4">2.1.1.67</ecNumber>
    </recommendedName>
</protein>
<comment type="subcellular location">
    <subcellularLocation>
        <location evidence="2">Cytoplasm</location>
    </subcellularLocation>
</comment>
<dbReference type="GO" id="GO:0005737">
    <property type="term" value="C:cytoplasm"/>
    <property type="evidence" value="ECO:0007669"/>
    <property type="project" value="UniProtKB-SubCell"/>
</dbReference>
<dbReference type="SUPFAM" id="SSF53335">
    <property type="entry name" value="S-adenosyl-L-methionine-dependent methyltransferases"/>
    <property type="match status" value="1"/>
</dbReference>
<evidence type="ECO:0000256" key="1">
    <source>
        <dbReference type="ARBA" id="ARBA00000903"/>
    </source>
</evidence>
<dbReference type="GO" id="GO:0008119">
    <property type="term" value="F:thiopurine S-methyltransferase activity"/>
    <property type="evidence" value="ECO:0007669"/>
    <property type="project" value="UniProtKB-EC"/>
</dbReference>
<evidence type="ECO:0000256" key="8">
    <source>
        <dbReference type="ARBA" id="ARBA00022691"/>
    </source>
</evidence>
<evidence type="ECO:0000313" key="10">
    <source>
        <dbReference type="Proteomes" id="UP000325787"/>
    </source>
</evidence>
<dbReference type="InterPro" id="IPR025835">
    <property type="entry name" value="Thiopurine_S-MeTrfase"/>
</dbReference>
<accession>A0A5Q0H3T1</accession>
<dbReference type="InterPro" id="IPR008854">
    <property type="entry name" value="TPMT"/>
</dbReference>
<dbReference type="PANTHER" id="PTHR10259:SF11">
    <property type="entry name" value="THIOPURINE S-METHYLTRANSFERASE"/>
    <property type="match status" value="1"/>
</dbReference>
<dbReference type="RefSeq" id="WP_033433806.1">
    <property type="nucleotide sequence ID" value="NZ_CP034550.1"/>
</dbReference>
<dbReference type="PANTHER" id="PTHR10259">
    <property type="entry name" value="THIOPURINE S-METHYLTRANSFERASE"/>
    <property type="match status" value="1"/>
</dbReference>
<keyword evidence="7 9" id="KW-0808">Transferase</keyword>
<comment type="similarity">
    <text evidence="3">Belongs to the class I-like SAM-binding methyltransferase superfamily. TPMT family.</text>
</comment>
<dbReference type="EMBL" id="CP034550">
    <property type="protein sequence ID" value="QFZ20896.1"/>
    <property type="molecule type" value="Genomic_DNA"/>
</dbReference>
<keyword evidence="5" id="KW-0963">Cytoplasm</keyword>
<dbReference type="InterPro" id="IPR029063">
    <property type="entry name" value="SAM-dependent_MTases_sf"/>
</dbReference>
<reference evidence="10" key="1">
    <citation type="journal article" date="2021" name="Curr. Microbiol.">
        <title>Complete genome of nocamycin-producing strain Saccharothrix syringae NRRL B-16468 reveals the biosynthetic potential for secondary metabolites.</title>
        <authorList>
            <person name="Mo X."/>
            <person name="Yang S."/>
        </authorList>
    </citation>
    <scope>NUCLEOTIDE SEQUENCE [LARGE SCALE GENOMIC DNA]</scope>
    <source>
        <strain evidence="10">ATCC 51364 / DSM 43886 / JCM 6844 / KCTC 9398 / NBRC 14523 / NRRL B-16468 / INA 2240</strain>
    </source>
</reference>
<evidence type="ECO:0000313" key="9">
    <source>
        <dbReference type="EMBL" id="QFZ20896.1"/>
    </source>
</evidence>
<keyword evidence="10" id="KW-1185">Reference proteome</keyword>
<evidence type="ECO:0000256" key="7">
    <source>
        <dbReference type="ARBA" id="ARBA00022679"/>
    </source>
</evidence>
<dbReference type="OrthoDB" id="9778208at2"/>
<dbReference type="AlphaFoldDB" id="A0A5Q0H3T1"/>
<evidence type="ECO:0000256" key="2">
    <source>
        <dbReference type="ARBA" id="ARBA00004496"/>
    </source>
</evidence>
<dbReference type="HAMAP" id="MF_00812">
    <property type="entry name" value="Thiopur_methtran"/>
    <property type="match status" value="1"/>
</dbReference>